<reference evidence="1" key="1">
    <citation type="submission" date="2021-06" db="EMBL/GenBank/DDBJ databases">
        <authorList>
            <person name="Kallberg Y."/>
            <person name="Tangrot J."/>
            <person name="Rosling A."/>
        </authorList>
    </citation>
    <scope>NUCLEOTIDE SEQUENCE</scope>
    <source>
        <strain evidence="1">MA453B</strain>
    </source>
</reference>
<dbReference type="EMBL" id="CAJVPY010015891">
    <property type="protein sequence ID" value="CAG8754213.1"/>
    <property type="molecule type" value="Genomic_DNA"/>
</dbReference>
<protein>
    <submittedName>
        <fullName evidence="1">22082_t:CDS:1</fullName>
    </submittedName>
</protein>
<dbReference type="Proteomes" id="UP000789405">
    <property type="component" value="Unassembled WGS sequence"/>
</dbReference>
<feature type="non-terminal residue" evidence="1">
    <location>
        <position position="1"/>
    </location>
</feature>
<evidence type="ECO:0000313" key="1">
    <source>
        <dbReference type="EMBL" id="CAG8754213.1"/>
    </source>
</evidence>
<organism evidence="1 2">
    <name type="scientific">Dentiscutata erythropus</name>
    <dbReference type="NCBI Taxonomy" id="1348616"/>
    <lineage>
        <taxon>Eukaryota</taxon>
        <taxon>Fungi</taxon>
        <taxon>Fungi incertae sedis</taxon>
        <taxon>Mucoromycota</taxon>
        <taxon>Glomeromycotina</taxon>
        <taxon>Glomeromycetes</taxon>
        <taxon>Diversisporales</taxon>
        <taxon>Gigasporaceae</taxon>
        <taxon>Dentiscutata</taxon>
    </lineage>
</organism>
<dbReference type="AlphaFoldDB" id="A0A9N9IW80"/>
<evidence type="ECO:0000313" key="2">
    <source>
        <dbReference type="Proteomes" id="UP000789405"/>
    </source>
</evidence>
<proteinExistence type="predicted"/>
<sequence length="67" mass="7875">SNIQIAKNVVIETYLNKTYLDKTHLNKTNLDEPNLNETHLDMFGNNDNLLKLDYLRDENNEDILKIN</sequence>
<keyword evidence="2" id="KW-1185">Reference proteome</keyword>
<gene>
    <name evidence="1" type="ORF">DERYTH_LOCUS17169</name>
</gene>
<name>A0A9N9IW80_9GLOM</name>
<comment type="caution">
    <text evidence="1">The sequence shown here is derived from an EMBL/GenBank/DDBJ whole genome shotgun (WGS) entry which is preliminary data.</text>
</comment>
<accession>A0A9N9IW80</accession>